<sequence length="60" mass="7102">MKRAKTLDHLKRFMSSHLNQYSTVHDWNKVREEAKTVFSHTLIDQLDASGFIKEFQLKPV</sequence>
<name>A0A0F9BRN9_9ZZZZ</name>
<accession>A0A0F9BRN9</accession>
<organism evidence="1">
    <name type="scientific">marine sediment metagenome</name>
    <dbReference type="NCBI Taxonomy" id="412755"/>
    <lineage>
        <taxon>unclassified sequences</taxon>
        <taxon>metagenomes</taxon>
        <taxon>ecological metagenomes</taxon>
    </lineage>
</organism>
<proteinExistence type="predicted"/>
<reference evidence="1" key="1">
    <citation type="journal article" date="2015" name="Nature">
        <title>Complex archaea that bridge the gap between prokaryotes and eukaryotes.</title>
        <authorList>
            <person name="Spang A."/>
            <person name="Saw J.H."/>
            <person name="Jorgensen S.L."/>
            <person name="Zaremba-Niedzwiedzka K."/>
            <person name="Martijn J."/>
            <person name="Lind A.E."/>
            <person name="van Eijk R."/>
            <person name="Schleper C."/>
            <person name="Guy L."/>
            <person name="Ettema T.J."/>
        </authorList>
    </citation>
    <scope>NUCLEOTIDE SEQUENCE</scope>
</reference>
<dbReference type="EMBL" id="LAZR01047897">
    <property type="protein sequence ID" value="KKK93154.1"/>
    <property type="molecule type" value="Genomic_DNA"/>
</dbReference>
<comment type="caution">
    <text evidence="1">The sequence shown here is derived from an EMBL/GenBank/DDBJ whole genome shotgun (WGS) entry which is preliminary data.</text>
</comment>
<dbReference type="AlphaFoldDB" id="A0A0F9BRN9"/>
<gene>
    <name evidence="1" type="ORF">LCGC14_2695750</name>
</gene>
<evidence type="ECO:0000313" key="1">
    <source>
        <dbReference type="EMBL" id="KKK93154.1"/>
    </source>
</evidence>
<protein>
    <submittedName>
        <fullName evidence="1">Uncharacterized protein</fullName>
    </submittedName>
</protein>